<reference evidence="1" key="1">
    <citation type="journal article" date="2014" name="Int. J. Syst. Evol. Microbiol.">
        <title>Complete genome sequence of Corynebacterium casei LMG S-19264T (=DSM 44701T), isolated from a smear-ripened cheese.</title>
        <authorList>
            <consortium name="US DOE Joint Genome Institute (JGI-PGF)"/>
            <person name="Walter F."/>
            <person name="Albersmeier A."/>
            <person name="Kalinowski J."/>
            <person name="Ruckert C."/>
        </authorList>
    </citation>
    <scope>NUCLEOTIDE SEQUENCE</scope>
    <source>
        <strain evidence="1">CGMCC 1.15758</strain>
    </source>
</reference>
<proteinExistence type="predicted"/>
<dbReference type="AlphaFoldDB" id="A0A8J2Z604"/>
<organism evidence="1 2">
    <name type="scientific">Cysteiniphilum litorale</name>
    <dbReference type="NCBI Taxonomy" id="2056700"/>
    <lineage>
        <taxon>Bacteria</taxon>
        <taxon>Pseudomonadati</taxon>
        <taxon>Pseudomonadota</taxon>
        <taxon>Gammaproteobacteria</taxon>
        <taxon>Thiotrichales</taxon>
        <taxon>Fastidiosibacteraceae</taxon>
        <taxon>Cysteiniphilum</taxon>
    </lineage>
</organism>
<keyword evidence="2" id="KW-1185">Reference proteome</keyword>
<dbReference type="EMBL" id="BMJS01000031">
    <property type="protein sequence ID" value="GGG04496.1"/>
    <property type="molecule type" value="Genomic_DNA"/>
</dbReference>
<gene>
    <name evidence="1" type="ORF">GCM10010995_22500</name>
</gene>
<comment type="caution">
    <text evidence="1">The sequence shown here is derived from an EMBL/GenBank/DDBJ whole genome shotgun (WGS) entry which is preliminary data.</text>
</comment>
<name>A0A8J2Z604_9GAMM</name>
<dbReference type="RefSeq" id="WP_157968316.1">
    <property type="nucleotide sequence ID" value="NZ_BMJS01000031.1"/>
</dbReference>
<protein>
    <submittedName>
        <fullName evidence="1">Uncharacterized protein</fullName>
    </submittedName>
</protein>
<sequence>MNRNSELRLNNKSTNAVVKTFSQSDLVKMGGKVTLPVGEYLIFAHTAQHGVLKLSSSDVAIKSNEITNDKITYTAPQNVSSNVTFTLGVAKPQGALPLQLNIVDQTSGQTQTLAIGWDNGTKSISLTDGHTYHFAINEQTIDGQMYDFKFSSNDITLQSDQQNYQIKVSADITPIIQPQQLTVNVSGLAGAD</sequence>
<accession>A0A8J2Z604</accession>
<reference evidence="1" key="2">
    <citation type="submission" date="2020-09" db="EMBL/GenBank/DDBJ databases">
        <authorList>
            <person name="Sun Q."/>
            <person name="Zhou Y."/>
        </authorList>
    </citation>
    <scope>NUCLEOTIDE SEQUENCE</scope>
    <source>
        <strain evidence="1">CGMCC 1.15758</strain>
    </source>
</reference>
<dbReference type="Proteomes" id="UP000636949">
    <property type="component" value="Unassembled WGS sequence"/>
</dbReference>
<evidence type="ECO:0000313" key="1">
    <source>
        <dbReference type="EMBL" id="GGG04496.1"/>
    </source>
</evidence>
<evidence type="ECO:0000313" key="2">
    <source>
        <dbReference type="Proteomes" id="UP000636949"/>
    </source>
</evidence>